<sequence>MTMVLPTFAKTKVGRAEGYSLNTNFRCKTPSKTNLLYYVNFQEWYKPLETEVAASVFYFTANVPK</sequence>
<gene>
    <name evidence="1" type="ORF">C9E89_014925</name>
</gene>
<evidence type="ECO:0000313" key="1">
    <source>
        <dbReference type="EMBL" id="RFC82772.1"/>
    </source>
</evidence>
<evidence type="ECO:0000313" key="2">
    <source>
        <dbReference type="Proteomes" id="UP000240957"/>
    </source>
</evidence>
<reference evidence="1 2" key="1">
    <citation type="submission" date="2018-08" db="EMBL/GenBank/DDBJ databases">
        <title>The draft genome of Acinetobacter sichuanensis strain WCHAc060041.</title>
        <authorList>
            <person name="Qin J."/>
            <person name="Feng Y."/>
            <person name="Zong Z."/>
        </authorList>
    </citation>
    <scope>NUCLEOTIDE SEQUENCE [LARGE SCALE GENOMIC DNA]</scope>
    <source>
        <strain evidence="1 2">WCHAc060041</strain>
    </source>
</reference>
<comment type="caution">
    <text evidence="1">The sequence shown here is derived from an EMBL/GenBank/DDBJ whole genome shotgun (WGS) entry which is preliminary data.</text>
</comment>
<accession>A0A371YMW7</accession>
<organism evidence="1 2">
    <name type="scientific">Acinetobacter sichuanensis</name>
    <dbReference type="NCBI Taxonomy" id="2136183"/>
    <lineage>
        <taxon>Bacteria</taxon>
        <taxon>Pseudomonadati</taxon>
        <taxon>Pseudomonadota</taxon>
        <taxon>Gammaproteobacteria</taxon>
        <taxon>Moraxellales</taxon>
        <taxon>Moraxellaceae</taxon>
        <taxon>Acinetobacter</taxon>
    </lineage>
</organism>
<dbReference type="Proteomes" id="UP000240957">
    <property type="component" value="Unassembled WGS sequence"/>
</dbReference>
<dbReference type="AlphaFoldDB" id="A0A371YMW7"/>
<proteinExistence type="predicted"/>
<name>A0A371YMW7_9GAMM</name>
<dbReference type="EMBL" id="PYIX02000027">
    <property type="protein sequence ID" value="RFC82772.1"/>
    <property type="molecule type" value="Genomic_DNA"/>
</dbReference>
<protein>
    <submittedName>
        <fullName evidence="1">Uncharacterized protein</fullName>
    </submittedName>
</protein>